<proteinExistence type="predicted"/>
<dbReference type="GO" id="GO:0006355">
    <property type="term" value="P:regulation of DNA-templated transcription"/>
    <property type="evidence" value="ECO:0007669"/>
    <property type="project" value="InterPro"/>
</dbReference>
<evidence type="ECO:0000313" key="6">
    <source>
        <dbReference type="Proteomes" id="UP000641137"/>
    </source>
</evidence>
<dbReference type="InterPro" id="IPR036388">
    <property type="entry name" value="WH-like_DNA-bd_sf"/>
</dbReference>
<dbReference type="InterPro" id="IPR016032">
    <property type="entry name" value="Sig_transdc_resp-reg_C-effctor"/>
</dbReference>
<dbReference type="Pfam" id="PF03472">
    <property type="entry name" value="Autoind_bind"/>
    <property type="match status" value="1"/>
</dbReference>
<keyword evidence="1" id="KW-0805">Transcription regulation</keyword>
<dbReference type="Pfam" id="PF00196">
    <property type="entry name" value="GerE"/>
    <property type="match status" value="1"/>
</dbReference>
<accession>A0A8J3GI42</accession>
<reference evidence="5" key="2">
    <citation type="submission" date="2020-09" db="EMBL/GenBank/DDBJ databases">
        <authorList>
            <person name="Sun Q."/>
            <person name="Kim S."/>
        </authorList>
    </citation>
    <scope>NUCLEOTIDE SEQUENCE</scope>
    <source>
        <strain evidence="5">KCTC 42097</strain>
    </source>
</reference>
<evidence type="ECO:0000256" key="1">
    <source>
        <dbReference type="ARBA" id="ARBA00023015"/>
    </source>
</evidence>
<keyword evidence="3" id="KW-0804">Transcription</keyword>
<dbReference type="Gene3D" id="3.30.450.80">
    <property type="entry name" value="Transcription factor LuxR-like, autoinducer-binding domain"/>
    <property type="match status" value="1"/>
</dbReference>
<gene>
    <name evidence="5" type="ORF">GCM10010136_31320</name>
</gene>
<dbReference type="SUPFAM" id="SSF75516">
    <property type="entry name" value="Pheromone-binding domain of LuxR-like quorum-sensing transcription factors"/>
    <property type="match status" value="1"/>
</dbReference>
<dbReference type="CDD" id="cd06170">
    <property type="entry name" value="LuxR_C_like"/>
    <property type="match status" value="1"/>
</dbReference>
<feature type="domain" description="HTH luxR-type" evidence="4">
    <location>
        <begin position="167"/>
        <end position="232"/>
    </location>
</feature>
<dbReference type="Proteomes" id="UP000641137">
    <property type="component" value="Unassembled WGS sequence"/>
</dbReference>
<keyword evidence="2" id="KW-0238">DNA-binding</keyword>
<dbReference type="RefSeq" id="WP_189492325.1">
    <property type="nucleotide sequence ID" value="NZ_BMZO01000011.1"/>
</dbReference>
<name>A0A8J3GI42_9HYPH</name>
<dbReference type="SUPFAM" id="SSF46894">
    <property type="entry name" value="C-terminal effector domain of the bipartite response regulators"/>
    <property type="match status" value="1"/>
</dbReference>
<dbReference type="PROSITE" id="PS50043">
    <property type="entry name" value="HTH_LUXR_2"/>
    <property type="match status" value="1"/>
</dbReference>
<reference evidence="5" key="1">
    <citation type="journal article" date="2014" name="Int. J. Syst. Evol. Microbiol.">
        <title>Complete genome sequence of Corynebacterium casei LMG S-19264T (=DSM 44701T), isolated from a smear-ripened cheese.</title>
        <authorList>
            <consortium name="US DOE Joint Genome Institute (JGI-PGF)"/>
            <person name="Walter F."/>
            <person name="Albersmeier A."/>
            <person name="Kalinowski J."/>
            <person name="Ruckert C."/>
        </authorList>
    </citation>
    <scope>NUCLEOTIDE SEQUENCE</scope>
    <source>
        <strain evidence="5">KCTC 42097</strain>
    </source>
</reference>
<dbReference type="PRINTS" id="PR00038">
    <property type="entry name" value="HTHLUXR"/>
</dbReference>
<evidence type="ECO:0000256" key="2">
    <source>
        <dbReference type="ARBA" id="ARBA00023125"/>
    </source>
</evidence>
<dbReference type="InterPro" id="IPR000792">
    <property type="entry name" value="Tscrpt_reg_LuxR_C"/>
</dbReference>
<dbReference type="GO" id="GO:0003677">
    <property type="term" value="F:DNA binding"/>
    <property type="evidence" value="ECO:0007669"/>
    <property type="project" value="UniProtKB-KW"/>
</dbReference>
<evidence type="ECO:0000313" key="5">
    <source>
        <dbReference type="EMBL" id="GHC79074.1"/>
    </source>
</evidence>
<dbReference type="InterPro" id="IPR036693">
    <property type="entry name" value="TF_LuxR_autoind-bd_dom_sf"/>
</dbReference>
<dbReference type="PANTHER" id="PTHR44688:SF16">
    <property type="entry name" value="DNA-BINDING TRANSCRIPTIONAL ACTIVATOR DEVR_DOSR"/>
    <property type="match status" value="1"/>
</dbReference>
<comment type="caution">
    <text evidence="5">The sequence shown here is derived from an EMBL/GenBank/DDBJ whole genome shotgun (WGS) entry which is preliminary data.</text>
</comment>
<protein>
    <submittedName>
        <fullName evidence="5">Autoinducer-binding protein</fullName>
    </submittedName>
</protein>
<dbReference type="AlphaFoldDB" id="A0A8J3GI42"/>
<dbReference type="EMBL" id="BMZO01000011">
    <property type="protein sequence ID" value="GHC79074.1"/>
    <property type="molecule type" value="Genomic_DNA"/>
</dbReference>
<dbReference type="Gene3D" id="1.10.10.10">
    <property type="entry name" value="Winged helix-like DNA-binding domain superfamily/Winged helix DNA-binding domain"/>
    <property type="match status" value="1"/>
</dbReference>
<keyword evidence="6" id="KW-1185">Reference proteome</keyword>
<dbReference type="SMART" id="SM00421">
    <property type="entry name" value="HTH_LUXR"/>
    <property type="match status" value="1"/>
</dbReference>
<dbReference type="PANTHER" id="PTHR44688">
    <property type="entry name" value="DNA-BINDING TRANSCRIPTIONAL ACTIVATOR DEVR_DOSR"/>
    <property type="match status" value="1"/>
</dbReference>
<sequence>MGLHGIKNIVDFIDGSNTFSSREQAISEFGAGIRRFGFEHYIISSLKTCGTAAQPLIIATNWPEEWKARYLSQRYVLHDPVAQWAVLRSRPFEWEVARRASSFSKTVHRLNGEAREHGLVDGAVIPYVGSRHVISVSSRHKIDFSPRTELGLVMMTAYLNMALDRLGCDGKAPLTNREREVLHWAASGKTAWETSEILSIAEGTVQNHLCNIRRKMEVTTTTQAVAHAILSGDIRP</sequence>
<dbReference type="InterPro" id="IPR005143">
    <property type="entry name" value="TF_LuxR_autoind-bd_dom"/>
</dbReference>
<evidence type="ECO:0000259" key="4">
    <source>
        <dbReference type="PROSITE" id="PS50043"/>
    </source>
</evidence>
<organism evidence="5 6">
    <name type="scientific">Limoniibacter endophyticus</name>
    <dbReference type="NCBI Taxonomy" id="1565040"/>
    <lineage>
        <taxon>Bacteria</taxon>
        <taxon>Pseudomonadati</taxon>
        <taxon>Pseudomonadota</taxon>
        <taxon>Alphaproteobacteria</taxon>
        <taxon>Hyphomicrobiales</taxon>
        <taxon>Bartonellaceae</taxon>
        <taxon>Limoniibacter</taxon>
    </lineage>
</organism>
<evidence type="ECO:0000256" key="3">
    <source>
        <dbReference type="ARBA" id="ARBA00023163"/>
    </source>
</evidence>